<proteinExistence type="predicted"/>
<keyword evidence="3" id="KW-1185">Reference proteome</keyword>
<organism evidence="2 3">
    <name type="scientific">Staurois parvus</name>
    <dbReference type="NCBI Taxonomy" id="386267"/>
    <lineage>
        <taxon>Eukaryota</taxon>
        <taxon>Metazoa</taxon>
        <taxon>Chordata</taxon>
        <taxon>Craniata</taxon>
        <taxon>Vertebrata</taxon>
        <taxon>Euteleostomi</taxon>
        <taxon>Amphibia</taxon>
        <taxon>Batrachia</taxon>
        <taxon>Anura</taxon>
        <taxon>Neobatrachia</taxon>
        <taxon>Ranoidea</taxon>
        <taxon>Ranidae</taxon>
        <taxon>Staurois</taxon>
    </lineage>
</organism>
<comment type="caution">
    <text evidence="2">The sequence shown here is derived from an EMBL/GenBank/DDBJ whole genome shotgun (WGS) entry which is preliminary data.</text>
</comment>
<evidence type="ECO:0000313" key="3">
    <source>
        <dbReference type="Proteomes" id="UP001162483"/>
    </source>
</evidence>
<gene>
    <name evidence="2" type="ORF">SPARVUS_LOCUS15171560</name>
</gene>
<evidence type="ECO:0000313" key="2">
    <source>
        <dbReference type="EMBL" id="CAI9615055.1"/>
    </source>
</evidence>
<feature type="non-terminal residue" evidence="2">
    <location>
        <position position="196"/>
    </location>
</feature>
<keyword evidence="1" id="KW-0472">Membrane</keyword>
<sequence length="196" mass="20723">PAPPLPSCTGVPVPPLQSCTGVPAPPLPSCTGVLAPPLQSCTCVPAPPLQSCTGVPAPPLQSCTGVPSPPHPSCTGVPAPPHPSCTGVSAPPLPSCTGVPAPPHPLAQVYQFPSWTEMPCSAFIVHCELLTMCIRSCSKSHRAPPPGWRTFSILFFHLSLTSLAWPFHFIGFGFFHSWIFTMNLWKYSLSRNAHSS</sequence>
<feature type="transmembrane region" description="Helical" evidence="1">
    <location>
        <begin position="163"/>
        <end position="185"/>
    </location>
</feature>
<protein>
    <submittedName>
        <fullName evidence="2">Uncharacterized protein</fullName>
    </submittedName>
</protein>
<feature type="non-terminal residue" evidence="2">
    <location>
        <position position="1"/>
    </location>
</feature>
<name>A0ABN9H023_9NEOB</name>
<evidence type="ECO:0000256" key="1">
    <source>
        <dbReference type="SAM" id="Phobius"/>
    </source>
</evidence>
<reference evidence="2" key="1">
    <citation type="submission" date="2023-05" db="EMBL/GenBank/DDBJ databases">
        <authorList>
            <person name="Stuckert A."/>
        </authorList>
    </citation>
    <scope>NUCLEOTIDE SEQUENCE</scope>
</reference>
<keyword evidence="1" id="KW-0812">Transmembrane</keyword>
<accession>A0ABN9H023</accession>
<dbReference type="Proteomes" id="UP001162483">
    <property type="component" value="Unassembled WGS sequence"/>
</dbReference>
<keyword evidence="1" id="KW-1133">Transmembrane helix</keyword>
<dbReference type="EMBL" id="CATNWA010019795">
    <property type="protein sequence ID" value="CAI9615055.1"/>
    <property type="molecule type" value="Genomic_DNA"/>
</dbReference>